<evidence type="ECO:0000313" key="6">
    <source>
        <dbReference type="Proteomes" id="UP000494108"/>
    </source>
</evidence>
<dbReference type="Pfam" id="PF00392">
    <property type="entry name" value="GntR"/>
    <property type="match status" value="1"/>
</dbReference>
<dbReference type="GO" id="GO:0003700">
    <property type="term" value="F:DNA-binding transcription factor activity"/>
    <property type="evidence" value="ECO:0007669"/>
    <property type="project" value="InterPro"/>
</dbReference>
<sequence length="224" mass="24913">MSITQTKGSSRQAQALPHRIRDQLRHDILTGALPAGTPLKQDALAARFQASRIPVREALRQLETEGLVAYPLNRGAVVIRMDVEQICELLDIRMALEGHAVRAGVPNMARADLDALDAILRAYDDAASVPERTELNRRFHLAPCAPANNTRLRRLIEEYGLSTARYTDEARLQATGQDGPQADYHRILDACRNQDGDLAARLVEAHILETKKNLVAMHRMQQDG</sequence>
<dbReference type="Gene3D" id="1.20.120.530">
    <property type="entry name" value="GntR ligand-binding domain-like"/>
    <property type="match status" value="1"/>
</dbReference>
<evidence type="ECO:0000256" key="2">
    <source>
        <dbReference type="ARBA" id="ARBA00023125"/>
    </source>
</evidence>
<feature type="domain" description="HTH gntR-type" evidence="4">
    <location>
        <begin position="14"/>
        <end position="81"/>
    </location>
</feature>
<keyword evidence="2" id="KW-0238">DNA-binding</keyword>
<proteinExistence type="predicted"/>
<evidence type="ECO:0000313" key="5">
    <source>
        <dbReference type="EMBL" id="CAB3649901.1"/>
    </source>
</evidence>
<dbReference type="CDD" id="cd07377">
    <property type="entry name" value="WHTH_GntR"/>
    <property type="match status" value="1"/>
</dbReference>
<dbReference type="SUPFAM" id="SSF46785">
    <property type="entry name" value="Winged helix' DNA-binding domain"/>
    <property type="match status" value="1"/>
</dbReference>
<dbReference type="PANTHER" id="PTHR43537">
    <property type="entry name" value="TRANSCRIPTIONAL REGULATOR, GNTR FAMILY"/>
    <property type="match status" value="1"/>
</dbReference>
<protein>
    <submittedName>
        <fullName evidence="5">Putative D-xylose utilization operon transcriptional repressor</fullName>
    </submittedName>
</protein>
<keyword evidence="6" id="KW-1185">Reference proteome</keyword>
<dbReference type="Proteomes" id="UP000494108">
    <property type="component" value="Unassembled WGS sequence"/>
</dbReference>
<organism evidence="5 6">
    <name type="scientific">Achromobacter pestifer</name>
    <dbReference type="NCBI Taxonomy" id="1353889"/>
    <lineage>
        <taxon>Bacteria</taxon>
        <taxon>Pseudomonadati</taxon>
        <taxon>Pseudomonadota</taxon>
        <taxon>Betaproteobacteria</taxon>
        <taxon>Burkholderiales</taxon>
        <taxon>Alcaligenaceae</taxon>
        <taxon>Achromobacter</taxon>
    </lineage>
</organism>
<dbReference type="AlphaFoldDB" id="A0A6S6YXP0"/>
<keyword evidence="3" id="KW-0804">Transcription</keyword>
<gene>
    <name evidence="5" type="primary">gntR_4</name>
    <name evidence="5" type="ORF">LMG3431_02783</name>
</gene>
<dbReference type="Gene3D" id="1.10.10.10">
    <property type="entry name" value="Winged helix-like DNA-binding domain superfamily/Winged helix DNA-binding domain"/>
    <property type="match status" value="1"/>
</dbReference>
<dbReference type="SUPFAM" id="SSF48008">
    <property type="entry name" value="GntR ligand-binding domain-like"/>
    <property type="match status" value="1"/>
</dbReference>
<dbReference type="SMART" id="SM00345">
    <property type="entry name" value="HTH_GNTR"/>
    <property type="match status" value="1"/>
</dbReference>
<dbReference type="InterPro" id="IPR036390">
    <property type="entry name" value="WH_DNA-bd_sf"/>
</dbReference>
<keyword evidence="1" id="KW-0805">Transcription regulation</keyword>
<evidence type="ECO:0000256" key="3">
    <source>
        <dbReference type="ARBA" id="ARBA00023163"/>
    </source>
</evidence>
<dbReference type="InterPro" id="IPR036388">
    <property type="entry name" value="WH-like_DNA-bd_sf"/>
</dbReference>
<dbReference type="Pfam" id="PF07729">
    <property type="entry name" value="FCD"/>
    <property type="match status" value="1"/>
</dbReference>
<accession>A0A6S6YXP0</accession>
<dbReference type="EMBL" id="CADIJX010000003">
    <property type="protein sequence ID" value="CAB3649901.1"/>
    <property type="molecule type" value="Genomic_DNA"/>
</dbReference>
<dbReference type="InterPro" id="IPR000524">
    <property type="entry name" value="Tscrpt_reg_HTH_GntR"/>
</dbReference>
<dbReference type="PANTHER" id="PTHR43537:SF41">
    <property type="entry name" value="TRANSCRIPTIONAL REGULATORY PROTEIN"/>
    <property type="match status" value="1"/>
</dbReference>
<evidence type="ECO:0000259" key="4">
    <source>
        <dbReference type="PROSITE" id="PS50949"/>
    </source>
</evidence>
<dbReference type="InterPro" id="IPR008920">
    <property type="entry name" value="TF_FadR/GntR_C"/>
</dbReference>
<dbReference type="PROSITE" id="PS50949">
    <property type="entry name" value="HTH_GNTR"/>
    <property type="match status" value="1"/>
</dbReference>
<evidence type="ECO:0000256" key="1">
    <source>
        <dbReference type="ARBA" id="ARBA00023015"/>
    </source>
</evidence>
<dbReference type="RefSeq" id="WP_175175062.1">
    <property type="nucleotide sequence ID" value="NZ_CADIJX010000003.1"/>
</dbReference>
<dbReference type="GO" id="GO:0003677">
    <property type="term" value="F:DNA binding"/>
    <property type="evidence" value="ECO:0007669"/>
    <property type="project" value="UniProtKB-KW"/>
</dbReference>
<name>A0A6S6YXP0_9BURK</name>
<dbReference type="InterPro" id="IPR011711">
    <property type="entry name" value="GntR_C"/>
</dbReference>
<reference evidence="5 6" key="1">
    <citation type="submission" date="2020-04" db="EMBL/GenBank/DDBJ databases">
        <authorList>
            <person name="De Canck E."/>
        </authorList>
    </citation>
    <scope>NUCLEOTIDE SEQUENCE [LARGE SCALE GENOMIC DNA]</scope>
    <source>
        <strain evidence="5 6">LMG 3431</strain>
    </source>
</reference>
<dbReference type="SMART" id="SM00895">
    <property type="entry name" value="FCD"/>
    <property type="match status" value="1"/>
</dbReference>